<feature type="transmembrane region" description="Helical" evidence="1">
    <location>
        <begin position="69"/>
        <end position="94"/>
    </location>
</feature>
<keyword evidence="1" id="KW-1133">Transmembrane helix</keyword>
<dbReference type="Proteomes" id="UP000075902">
    <property type="component" value="Unassembled WGS sequence"/>
</dbReference>
<reference evidence="2" key="2">
    <citation type="submission" date="2020-05" db="UniProtKB">
        <authorList>
            <consortium name="EnsemblMetazoa"/>
        </authorList>
    </citation>
    <scope>IDENTIFICATION</scope>
    <source>
        <strain evidence="2">CM1001059</strain>
    </source>
</reference>
<protein>
    <submittedName>
        <fullName evidence="2">Uncharacterized protein</fullName>
    </submittedName>
</protein>
<keyword evidence="1" id="KW-0812">Transmembrane</keyword>
<dbReference type="AlphaFoldDB" id="A0A182TND5"/>
<keyword evidence="1" id="KW-0472">Membrane</keyword>
<dbReference type="VEuPathDB" id="VectorBase:AMEC005467"/>
<dbReference type="EnsemblMetazoa" id="AMEC005467-RA">
    <property type="protein sequence ID" value="AMEC005467-PA"/>
    <property type="gene ID" value="AMEC005467"/>
</dbReference>
<evidence type="ECO:0000313" key="2">
    <source>
        <dbReference type="EnsemblMetazoa" id="AMEC005467-PA"/>
    </source>
</evidence>
<reference evidence="3" key="1">
    <citation type="submission" date="2014-01" db="EMBL/GenBank/DDBJ databases">
        <title>The Genome Sequence of Anopheles melas CM1001059_A (V2).</title>
        <authorList>
            <consortium name="The Broad Institute Genomics Platform"/>
            <person name="Neafsey D.E."/>
            <person name="Besansky N."/>
            <person name="Howell P."/>
            <person name="Walton C."/>
            <person name="Young S.K."/>
            <person name="Zeng Q."/>
            <person name="Gargeya S."/>
            <person name="Fitzgerald M."/>
            <person name="Haas B."/>
            <person name="Abouelleil A."/>
            <person name="Allen A.W."/>
            <person name="Alvarado L."/>
            <person name="Arachchi H.M."/>
            <person name="Berlin A.M."/>
            <person name="Chapman S.B."/>
            <person name="Gainer-Dewar J."/>
            <person name="Goldberg J."/>
            <person name="Griggs A."/>
            <person name="Gujja S."/>
            <person name="Hansen M."/>
            <person name="Howarth C."/>
            <person name="Imamovic A."/>
            <person name="Ireland A."/>
            <person name="Larimer J."/>
            <person name="McCowan C."/>
            <person name="Murphy C."/>
            <person name="Pearson M."/>
            <person name="Poon T.W."/>
            <person name="Priest M."/>
            <person name="Roberts A."/>
            <person name="Saif S."/>
            <person name="Shea T."/>
            <person name="Sisk P."/>
            <person name="Sykes S."/>
            <person name="Wortman J."/>
            <person name="Nusbaum C."/>
            <person name="Birren B."/>
        </authorList>
    </citation>
    <scope>NUCLEOTIDE SEQUENCE [LARGE SCALE GENOMIC DNA]</scope>
    <source>
        <strain evidence="3">CM1001059</strain>
    </source>
</reference>
<evidence type="ECO:0000256" key="1">
    <source>
        <dbReference type="SAM" id="Phobius"/>
    </source>
</evidence>
<name>A0A182TND5_9DIPT</name>
<evidence type="ECO:0000313" key="3">
    <source>
        <dbReference type="Proteomes" id="UP000075902"/>
    </source>
</evidence>
<organism evidence="2 3">
    <name type="scientific">Anopheles melas</name>
    <dbReference type="NCBI Taxonomy" id="34690"/>
    <lineage>
        <taxon>Eukaryota</taxon>
        <taxon>Metazoa</taxon>
        <taxon>Ecdysozoa</taxon>
        <taxon>Arthropoda</taxon>
        <taxon>Hexapoda</taxon>
        <taxon>Insecta</taxon>
        <taxon>Pterygota</taxon>
        <taxon>Neoptera</taxon>
        <taxon>Endopterygota</taxon>
        <taxon>Diptera</taxon>
        <taxon>Nematocera</taxon>
        <taxon>Culicoidea</taxon>
        <taxon>Culicidae</taxon>
        <taxon>Anophelinae</taxon>
        <taxon>Anopheles</taxon>
    </lineage>
</organism>
<proteinExistence type="predicted"/>
<sequence>MNKIVLTFWRAKDRRWAVGRFGLPPRLLIDTTASNGTAERVARNSEQDKMPSSSCCVGAAKNARRPREVYCYILILIINIIIIIIVNIALSFVAGAANLEAGTVIGSALLSNYG</sequence>
<accession>A0A182TND5</accession>
<keyword evidence="3" id="KW-1185">Reference proteome</keyword>